<feature type="compositionally biased region" description="Polar residues" evidence="5">
    <location>
        <begin position="412"/>
        <end position="423"/>
    </location>
</feature>
<sequence length="423" mass="49446">MKKYKFLEAIEVSRNVLYDFGFMCDSRTKSTYFTREGGNKLTFDGVILFVLNLVTKSLQIELDNFFELIKKKGTSISKQGFSQARKKIKPEAFEKLFDTNVSWFYKSNNCQRFMGFRLLAIDASIMEIVNSQKLRDTFGASKGNGKEHARAMVSTIYDTENDLFVKGLITKFASCERAVAKQLIDSYAEIRLDNDLFLFDRGYPSKDFFLYLLKMKVNFIARTQVNYYKSSIKEGVQDQMFELIEKGEIMHLRAIRFTLSSGKEELLITNVANSALGLEEFKQLYFKRWAIETKYDVLKNKIHIEKFAGASQQTIKQEFFGALFLTNMASIIKRESDELIVEDQREKNLKYEYQTNNNILIGKLKDKIVCFMLEPRPRRRRKMYKQLLEEVQRNRTPIRPGRSFKRSKRLSANKSDFSQRSAL</sequence>
<dbReference type="Proteomes" id="UP001597040">
    <property type="component" value="Unassembled WGS sequence"/>
</dbReference>
<keyword evidence="8" id="KW-1185">Reference proteome</keyword>
<dbReference type="PANTHER" id="PTHR33258:SF1">
    <property type="entry name" value="TRANSPOSASE INSL FOR INSERTION SEQUENCE ELEMENT IS186A-RELATED"/>
    <property type="match status" value="1"/>
</dbReference>
<evidence type="ECO:0000256" key="5">
    <source>
        <dbReference type="SAM" id="MobiDB-lite"/>
    </source>
</evidence>
<dbReference type="EMBL" id="JBHTKJ010000079">
    <property type="protein sequence ID" value="MFD1040726.1"/>
    <property type="molecule type" value="Genomic_DNA"/>
</dbReference>
<dbReference type="InterPro" id="IPR012337">
    <property type="entry name" value="RNaseH-like_sf"/>
</dbReference>
<dbReference type="InterPro" id="IPR047952">
    <property type="entry name" value="Transpos_IS4"/>
</dbReference>
<accession>A0ABW3LQP3</accession>
<dbReference type="Pfam" id="PF01609">
    <property type="entry name" value="DDE_Tnp_1"/>
    <property type="match status" value="1"/>
</dbReference>
<feature type="domain" description="Transposase IS4-like" evidence="6">
    <location>
        <begin position="117"/>
        <end position="328"/>
    </location>
</feature>
<evidence type="ECO:0000313" key="8">
    <source>
        <dbReference type="Proteomes" id="UP001597040"/>
    </source>
</evidence>
<dbReference type="RefSeq" id="WP_390365087.1">
    <property type="nucleotide sequence ID" value="NZ_JBHTKJ010000079.1"/>
</dbReference>
<dbReference type="NCBIfam" id="NF033592">
    <property type="entry name" value="transpos_IS4_1"/>
    <property type="match status" value="1"/>
</dbReference>
<evidence type="ECO:0000259" key="6">
    <source>
        <dbReference type="Pfam" id="PF01609"/>
    </source>
</evidence>
<dbReference type="InterPro" id="IPR002559">
    <property type="entry name" value="Transposase_11"/>
</dbReference>
<keyword evidence="2" id="KW-0815">Transposition</keyword>
<feature type="compositionally biased region" description="Basic residues" evidence="5">
    <location>
        <begin position="402"/>
        <end position="411"/>
    </location>
</feature>
<keyword evidence="3" id="KW-0238">DNA-binding</keyword>
<gene>
    <name evidence="7" type="ORF">ACFQ3N_20405</name>
</gene>
<protein>
    <submittedName>
        <fullName evidence="7">IS4 family transposase</fullName>
    </submittedName>
</protein>
<evidence type="ECO:0000256" key="3">
    <source>
        <dbReference type="ARBA" id="ARBA00023125"/>
    </source>
</evidence>
<evidence type="ECO:0000313" key="7">
    <source>
        <dbReference type="EMBL" id="MFD1040726.1"/>
    </source>
</evidence>
<comment type="caution">
    <text evidence="7">The sequence shown here is derived from an EMBL/GenBank/DDBJ whole genome shotgun (WGS) entry which is preliminary data.</text>
</comment>
<organism evidence="7 8">
    <name type="scientific">Virgibacillus byunsanensis</name>
    <dbReference type="NCBI Taxonomy" id="570945"/>
    <lineage>
        <taxon>Bacteria</taxon>
        <taxon>Bacillati</taxon>
        <taxon>Bacillota</taxon>
        <taxon>Bacilli</taxon>
        <taxon>Bacillales</taxon>
        <taxon>Bacillaceae</taxon>
        <taxon>Virgibacillus</taxon>
    </lineage>
</organism>
<evidence type="ECO:0000256" key="4">
    <source>
        <dbReference type="ARBA" id="ARBA00023172"/>
    </source>
</evidence>
<name>A0ABW3LQP3_9BACI</name>
<dbReference type="SUPFAM" id="SSF53098">
    <property type="entry name" value="Ribonuclease H-like"/>
    <property type="match status" value="1"/>
</dbReference>
<reference evidence="8" key="1">
    <citation type="journal article" date="2019" name="Int. J. Syst. Evol. Microbiol.">
        <title>The Global Catalogue of Microorganisms (GCM) 10K type strain sequencing project: providing services to taxonomists for standard genome sequencing and annotation.</title>
        <authorList>
            <consortium name="The Broad Institute Genomics Platform"/>
            <consortium name="The Broad Institute Genome Sequencing Center for Infectious Disease"/>
            <person name="Wu L."/>
            <person name="Ma J."/>
        </authorList>
    </citation>
    <scope>NUCLEOTIDE SEQUENCE [LARGE SCALE GENOMIC DNA]</scope>
    <source>
        <strain evidence="8">CCUG 56754</strain>
    </source>
</reference>
<evidence type="ECO:0000256" key="1">
    <source>
        <dbReference type="ARBA" id="ARBA00010075"/>
    </source>
</evidence>
<feature type="region of interest" description="Disordered" evidence="5">
    <location>
        <begin position="395"/>
        <end position="423"/>
    </location>
</feature>
<proteinExistence type="inferred from homology"/>
<keyword evidence="4" id="KW-0233">DNA recombination</keyword>
<comment type="similarity">
    <text evidence="1">Belongs to the transposase 11 family.</text>
</comment>
<evidence type="ECO:0000256" key="2">
    <source>
        <dbReference type="ARBA" id="ARBA00022578"/>
    </source>
</evidence>
<dbReference type="PANTHER" id="PTHR33258">
    <property type="entry name" value="TRANSPOSASE INSL FOR INSERTION SEQUENCE ELEMENT IS186A-RELATED"/>
    <property type="match status" value="1"/>
</dbReference>